<dbReference type="AlphaFoldDB" id="A0A4R4T5C7"/>
<proteinExistence type="inferred from homology"/>
<evidence type="ECO:0000256" key="2">
    <source>
        <dbReference type="ARBA" id="ARBA00023002"/>
    </source>
</evidence>
<evidence type="ECO:0000313" key="5">
    <source>
        <dbReference type="EMBL" id="TDC72238.1"/>
    </source>
</evidence>
<dbReference type="Gene3D" id="3.40.50.720">
    <property type="entry name" value="NAD(P)-binding Rossmann-like Domain"/>
    <property type="match status" value="1"/>
</dbReference>
<dbReference type="GO" id="GO:0016020">
    <property type="term" value="C:membrane"/>
    <property type="evidence" value="ECO:0007669"/>
    <property type="project" value="TreeGrafter"/>
</dbReference>
<comment type="caution">
    <text evidence="5">The sequence shown here is derived from an EMBL/GenBank/DDBJ whole genome shotgun (WGS) entry which is preliminary data.</text>
</comment>
<evidence type="ECO:0000256" key="3">
    <source>
        <dbReference type="RuleBase" id="RU000363"/>
    </source>
</evidence>
<dbReference type="PRINTS" id="PR00081">
    <property type="entry name" value="GDHRDH"/>
</dbReference>
<feature type="region of interest" description="Disordered" evidence="4">
    <location>
        <begin position="224"/>
        <end position="251"/>
    </location>
</feature>
<evidence type="ECO:0000256" key="4">
    <source>
        <dbReference type="SAM" id="MobiDB-lite"/>
    </source>
</evidence>
<dbReference type="SUPFAM" id="SSF51735">
    <property type="entry name" value="NAD(P)-binding Rossmann-fold domains"/>
    <property type="match status" value="1"/>
</dbReference>
<name>A0A4R4T5C7_9ACTN</name>
<gene>
    <name evidence="5" type="ORF">E1283_22275</name>
</gene>
<keyword evidence="2" id="KW-0560">Oxidoreductase</keyword>
<dbReference type="PANTHER" id="PTHR44196">
    <property type="entry name" value="DEHYDROGENASE/REDUCTASE SDR FAMILY MEMBER 7B"/>
    <property type="match status" value="1"/>
</dbReference>
<dbReference type="PANTHER" id="PTHR44196:SF1">
    <property type="entry name" value="DEHYDROGENASE_REDUCTASE SDR FAMILY MEMBER 7B"/>
    <property type="match status" value="1"/>
</dbReference>
<dbReference type="Proteomes" id="UP000295345">
    <property type="component" value="Unassembled WGS sequence"/>
</dbReference>
<dbReference type="PRINTS" id="PR00080">
    <property type="entry name" value="SDRFAMILY"/>
</dbReference>
<accession>A0A4R4T5C7</accession>
<keyword evidence="6" id="KW-1185">Reference proteome</keyword>
<protein>
    <submittedName>
        <fullName evidence="5">SDR family NAD(P)-dependent oxidoreductase</fullName>
    </submittedName>
</protein>
<evidence type="ECO:0000313" key="6">
    <source>
        <dbReference type="Proteomes" id="UP000295345"/>
    </source>
</evidence>
<reference evidence="5 6" key="1">
    <citation type="submission" date="2019-03" db="EMBL/GenBank/DDBJ databases">
        <title>Draft genome sequences of novel Actinobacteria.</title>
        <authorList>
            <person name="Sahin N."/>
            <person name="Ay H."/>
            <person name="Saygin H."/>
        </authorList>
    </citation>
    <scope>NUCLEOTIDE SEQUENCE [LARGE SCALE GENOMIC DNA]</scope>
    <source>
        <strain evidence="5 6">DSM 41900</strain>
    </source>
</reference>
<dbReference type="NCBIfam" id="NF006119">
    <property type="entry name" value="PRK08264.1-5"/>
    <property type="match status" value="1"/>
</dbReference>
<dbReference type="GO" id="GO:0016491">
    <property type="term" value="F:oxidoreductase activity"/>
    <property type="evidence" value="ECO:0007669"/>
    <property type="project" value="UniProtKB-KW"/>
</dbReference>
<dbReference type="EMBL" id="SMKI01000257">
    <property type="protein sequence ID" value="TDC72238.1"/>
    <property type="molecule type" value="Genomic_DNA"/>
</dbReference>
<dbReference type="InterPro" id="IPR020904">
    <property type="entry name" value="Sc_DH/Rdtase_CS"/>
</dbReference>
<dbReference type="InterPro" id="IPR036291">
    <property type="entry name" value="NAD(P)-bd_dom_sf"/>
</dbReference>
<organism evidence="5 6">
    <name type="scientific">Streptomyces hainanensis</name>
    <dbReference type="NCBI Taxonomy" id="402648"/>
    <lineage>
        <taxon>Bacteria</taxon>
        <taxon>Bacillati</taxon>
        <taxon>Actinomycetota</taxon>
        <taxon>Actinomycetes</taxon>
        <taxon>Kitasatosporales</taxon>
        <taxon>Streptomycetaceae</taxon>
        <taxon>Streptomyces</taxon>
    </lineage>
</organism>
<dbReference type="InterPro" id="IPR002347">
    <property type="entry name" value="SDR_fam"/>
</dbReference>
<dbReference type="RefSeq" id="WP_132819895.1">
    <property type="nucleotide sequence ID" value="NZ_SMKI01000257.1"/>
</dbReference>
<comment type="similarity">
    <text evidence="1 3">Belongs to the short-chain dehydrogenases/reductases (SDR) family.</text>
</comment>
<evidence type="ECO:0000256" key="1">
    <source>
        <dbReference type="ARBA" id="ARBA00006484"/>
    </source>
</evidence>
<sequence length="251" mass="25906">MRIQGATALVTGANRGLGEVMAQLLLERGAHRVYGGARDPRSVREPGVIPVRLDITDPAQVAAAAETCSDVTLLVNNAAVLTDSPLLAAPGVDAARTEMEVNYFGTLAMCRAFAPLLTANSPGAIVNVLSIASWYTNPAMGSYSASKAAAWALTNGIRGELHDTGVLVVGVHCGYIDTDMAAHVTGPKNSPKAIAEQTLAAVEAGRTEVLADERTRQAKAALGLTAGTAAPARHPRHPPRDGVARATATEG</sequence>
<dbReference type="OrthoDB" id="3212478at2"/>
<dbReference type="PROSITE" id="PS00061">
    <property type="entry name" value="ADH_SHORT"/>
    <property type="match status" value="1"/>
</dbReference>
<dbReference type="Pfam" id="PF00106">
    <property type="entry name" value="adh_short"/>
    <property type="match status" value="1"/>
</dbReference>